<feature type="transmembrane region" description="Helical" evidence="7">
    <location>
        <begin position="27"/>
        <end position="51"/>
    </location>
</feature>
<evidence type="ECO:0000256" key="1">
    <source>
        <dbReference type="ARBA" id="ARBA00004141"/>
    </source>
</evidence>
<protein>
    <recommendedName>
        <fullName evidence="5">Transmembrane protein 254</fullName>
    </recommendedName>
</protein>
<dbReference type="AlphaFoldDB" id="A0A8J5MNH1"/>
<comment type="subcellular location">
    <subcellularLocation>
        <location evidence="1">Membrane</location>
        <topology evidence="1">Multi-pass membrane protein</topology>
    </subcellularLocation>
</comment>
<dbReference type="Proteomes" id="UP000747542">
    <property type="component" value="Unassembled WGS sequence"/>
</dbReference>
<evidence type="ECO:0000256" key="5">
    <source>
        <dbReference type="ARBA" id="ARBA00034834"/>
    </source>
</evidence>
<dbReference type="PANTHER" id="PTHR34104">
    <property type="entry name" value="TRANSMEMBRANE PROTEIN 254"/>
    <property type="match status" value="1"/>
</dbReference>
<evidence type="ECO:0000313" key="9">
    <source>
        <dbReference type="Proteomes" id="UP000747542"/>
    </source>
</evidence>
<dbReference type="GO" id="GO:0016020">
    <property type="term" value="C:membrane"/>
    <property type="evidence" value="ECO:0007669"/>
    <property type="project" value="UniProtKB-SubCell"/>
</dbReference>
<proteinExistence type="predicted"/>
<feature type="transmembrane region" description="Helical" evidence="7">
    <location>
        <begin position="111"/>
        <end position="130"/>
    </location>
</feature>
<evidence type="ECO:0000256" key="4">
    <source>
        <dbReference type="ARBA" id="ARBA00023136"/>
    </source>
</evidence>
<keyword evidence="4 7" id="KW-0472">Membrane</keyword>
<evidence type="ECO:0000256" key="2">
    <source>
        <dbReference type="ARBA" id="ARBA00022692"/>
    </source>
</evidence>
<keyword evidence="2 7" id="KW-0812">Transmembrane</keyword>
<accession>A0A8J5MNH1</accession>
<keyword evidence="3 7" id="KW-1133">Transmembrane helix</keyword>
<feature type="transmembrane region" description="Helical" evidence="7">
    <location>
        <begin position="77"/>
        <end position="99"/>
    </location>
</feature>
<evidence type="ECO:0000313" key="8">
    <source>
        <dbReference type="EMBL" id="KAG7157956.1"/>
    </source>
</evidence>
<evidence type="ECO:0000256" key="6">
    <source>
        <dbReference type="SAM" id="MobiDB-lite"/>
    </source>
</evidence>
<evidence type="ECO:0000256" key="3">
    <source>
        <dbReference type="ARBA" id="ARBA00022989"/>
    </source>
</evidence>
<feature type="compositionally biased region" description="Low complexity" evidence="6">
    <location>
        <begin position="137"/>
        <end position="147"/>
    </location>
</feature>
<comment type="caution">
    <text evidence="8">The sequence shown here is derived from an EMBL/GenBank/DDBJ whole genome shotgun (WGS) entry which is preliminary data.</text>
</comment>
<sequence>SVSALTLVCVSQDLLKMTRNRKLPSNYFKLVNPIIIILHTAALGLLVVTYVDHKYITPQHLGPIAQYATLVATEYKFALKLGLLALVGVHIIEAMFAVYKCQKLRLRTTTTIAWTLQTLYMGLFSLRFLLWPQKPAPSTAAAAPKQTAKAKAKKQK</sequence>
<keyword evidence="9" id="KW-1185">Reference proteome</keyword>
<dbReference type="EMBL" id="JAHLQT010035946">
    <property type="protein sequence ID" value="KAG7157956.1"/>
    <property type="molecule type" value="Genomic_DNA"/>
</dbReference>
<evidence type="ECO:0000256" key="7">
    <source>
        <dbReference type="SAM" id="Phobius"/>
    </source>
</evidence>
<organism evidence="8 9">
    <name type="scientific">Homarus americanus</name>
    <name type="common">American lobster</name>
    <dbReference type="NCBI Taxonomy" id="6706"/>
    <lineage>
        <taxon>Eukaryota</taxon>
        <taxon>Metazoa</taxon>
        <taxon>Ecdysozoa</taxon>
        <taxon>Arthropoda</taxon>
        <taxon>Crustacea</taxon>
        <taxon>Multicrustacea</taxon>
        <taxon>Malacostraca</taxon>
        <taxon>Eumalacostraca</taxon>
        <taxon>Eucarida</taxon>
        <taxon>Decapoda</taxon>
        <taxon>Pleocyemata</taxon>
        <taxon>Astacidea</taxon>
        <taxon>Nephropoidea</taxon>
        <taxon>Nephropidae</taxon>
        <taxon>Homarus</taxon>
    </lineage>
</organism>
<gene>
    <name evidence="8" type="ORF">Hamer_G014820</name>
</gene>
<dbReference type="PANTHER" id="PTHR34104:SF3">
    <property type="entry name" value="TRANSMEMBRANE PROTEIN 254"/>
    <property type="match status" value="1"/>
</dbReference>
<name>A0A8J5MNH1_HOMAM</name>
<dbReference type="InterPro" id="IPR028110">
    <property type="entry name" value="TMEM254"/>
</dbReference>
<dbReference type="Pfam" id="PF14934">
    <property type="entry name" value="TMEM254"/>
    <property type="match status" value="1"/>
</dbReference>
<feature type="non-terminal residue" evidence="8">
    <location>
        <position position="1"/>
    </location>
</feature>
<reference evidence="8" key="1">
    <citation type="journal article" date="2021" name="Sci. Adv.">
        <title>The American lobster genome reveals insights on longevity, neural, and immune adaptations.</title>
        <authorList>
            <person name="Polinski J.M."/>
            <person name="Zimin A.V."/>
            <person name="Clark K.F."/>
            <person name="Kohn A.B."/>
            <person name="Sadowski N."/>
            <person name="Timp W."/>
            <person name="Ptitsyn A."/>
            <person name="Khanna P."/>
            <person name="Romanova D.Y."/>
            <person name="Williams P."/>
            <person name="Greenwood S.J."/>
            <person name="Moroz L.L."/>
            <person name="Walt D.R."/>
            <person name="Bodnar A.G."/>
        </authorList>
    </citation>
    <scope>NUCLEOTIDE SEQUENCE</scope>
    <source>
        <strain evidence="8">GMGI-L3</strain>
    </source>
</reference>
<feature type="region of interest" description="Disordered" evidence="6">
    <location>
        <begin position="137"/>
        <end position="156"/>
    </location>
</feature>